<feature type="transmembrane region" description="Helical" evidence="1">
    <location>
        <begin position="83"/>
        <end position="104"/>
    </location>
</feature>
<reference evidence="2" key="2">
    <citation type="submission" date="2021-05" db="EMBL/GenBank/DDBJ databases">
        <title>Protein family content uncovers lineage relationships and bacterial pathway maintenance mechanisms in DPANN archaea.</title>
        <authorList>
            <person name="Castelle C.J."/>
            <person name="Meheust R."/>
            <person name="Jaffe A.L."/>
            <person name="Seitz K."/>
            <person name="Gong X."/>
            <person name="Baker B.J."/>
            <person name="Banfield J.F."/>
        </authorList>
    </citation>
    <scope>NUCLEOTIDE SEQUENCE</scope>
    <source>
        <strain evidence="2">RIFCSPLOWO2_01_FULL_AR10_48_17</strain>
    </source>
</reference>
<proteinExistence type="predicted"/>
<feature type="transmembrane region" description="Helical" evidence="1">
    <location>
        <begin position="220"/>
        <end position="238"/>
    </location>
</feature>
<dbReference type="Pfam" id="PF01944">
    <property type="entry name" value="SpoIIM"/>
    <property type="match status" value="1"/>
</dbReference>
<evidence type="ECO:0000313" key="3">
    <source>
        <dbReference type="Proteomes" id="UP000675968"/>
    </source>
</evidence>
<organism evidence="2 3">
    <name type="scientific">Candidatus Iainarchaeum sp</name>
    <dbReference type="NCBI Taxonomy" id="3101447"/>
    <lineage>
        <taxon>Archaea</taxon>
        <taxon>Candidatus Iainarchaeota</taxon>
        <taxon>Candidatus Iainarchaeia</taxon>
        <taxon>Candidatus Iainarchaeales</taxon>
        <taxon>Candidatus Iainarchaeaceae</taxon>
        <taxon>Candidatus Iainarchaeum</taxon>
    </lineage>
</organism>
<evidence type="ECO:0000256" key="1">
    <source>
        <dbReference type="SAM" id="Phobius"/>
    </source>
</evidence>
<dbReference type="PANTHER" id="PTHR35337:SF1">
    <property type="entry name" value="SLR1478 PROTEIN"/>
    <property type="match status" value="1"/>
</dbReference>
<name>A0A8T4L5J7_9ARCH</name>
<dbReference type="PANTHER" id="PTHR35337">
    <property type="entry name" value="SLR1478 PROTEIN"/>
    <property type="match status" value="1"/>
</dbReference>
<feature type="transmembrane region" description="Helical" evidence="1">
    <location>
        <begin position="41"/>
        <end position="62"/>
    </location>
</feature>
<reference evidence="2" key="1">
    <citation type="submission" date="2021-03" db="EMBL/GenBank/DDBJ databases">
        <authorList>
            <person name="Jaffe A."/>
        </authorList>
    </citation>
    <scope>NUCLEOTIDE SEQUENCE</scope>
    <source>
        <strain evidence="2">RIFCSPLOWO2_01_FULL_AR10_48_17</strain>
    </source>
</reference>
<protein>
    <submittedName>
        <fullName evidence="2">Stage II sporulation protein M</fullName>
    </submittedName>
</protein>
<comment type="caution">
    <text evidence="2">The sequence shown here is derived from an EMBL/GenBank/DDBJ whole genome shotgun (WGS) entry which is preliminary data.</text>
</comment>
<dbReference type="InterPro" id="IPR002798">
    <property type="entry name" value="SpoIIM-like"/>
</dbReference>
<dbReference type="EMBL" id="JAGVWC010000008">
    <property type="protein sequence ID" value="MBS3061132.1"/>
    <property type="molecule type" value="Genomic_DNA"/>
</dbReference>
<feature type="transmembrane region" description="Helical" evidence="1">
    <location>
        <begin position="17"/>
        <end position="35"/>
    </location>
</feature>
<sequence>MVLESVLRSQFALKHPFSMLIFGIVITFLGAGMALTTFPNAASVLSIAFITIGTIPLLFHTLSREEKHEIHAPGNPATFFGRHFHLISLYGYFFLGLIIAHAYLYSNLSPDFRSQLFEEQENTYGQIENLRGKTTEGEFENACKSDRFWPLSIGCIFSNNAVVLGWTLFMSFIFGAGAIFLIAWNASVIGLVIGQEILASDHFQALGKFGCLLPHGIPEVGAYFIGAIAGGIISAAIAQKVYRTDKFRIIAQDVIVMIILAYLLLFFGSLIEGANIISSCFTQTELVLAALS</sequence>
<accession>A0A8T4L5J7</accession>
<gene>
    <name evidence="2" type="ORF">J4215_00955</name>
</gene>
<feature type="transmembrane region" description="Helical" evidence="1">
    <location>
        <begin position="250"/>
        <end position="271"/>
    </location>
</feature>
<keyword evidence="1" id="KW-1133">Transmembrane helix</keyword>
<evidence type="ECO:0000313" key="2">
    <source>
        <dbReference type="EMBL" id="MBS3061132.1"/>
    </source>
</evidence>
<dbReference type="AlphaFoldDB" id="A0A8T4L5J7"/>
<keyword evidence="1" id="KW-0812">Transmembrane</keyword>
<keyword evidence="1" id="KW-0472">Membrane</keyword>
<dbReference type="Proteomes" id="UP000675968">
    <property type="component" value="Unassembled WGS sequence"/>
</dbReference>